<dbReference type="GO" id="GO:0008270">
    <property type="term" value="F:zinc ion binding"/>
    <property type="evidence" value="ECO:0007669"/>
    <property type="project" value="UniProtKB-KW"/>
</dbReference>
<feature type="region of interest" description="Disordered" evidence="6">
    <location>
        <begin position="1"/>
        <end position="24"/>
    </location>
</feature>
<dbReference type="PANTHER" id="PTHR14003">
    <property type="entry name" value="TRANSCRIPTIONAL REPRESSOR PROTEIN YY"/>
    <property type="match status" value="1"/>
</dbReference>
<sequence>MLGKYESNNGTKNYEEEKHQQQADGVKVNYNVHQKPLNLTLNSLSMEMMTASTPSPFSTQYKKMENMKHGCEIPENFQRLGINSSSHPLSMHNPSIGTENAYQPLASLSLPNYSPYLTPPVGQTTQMFFPTTSKFHPNAVKTKLQSEKAKSLASKKKRNKRKKCNGVYCTCGLSEEDAYLANYMFKKNNVKFMEELQPFHYEICEKRTEVTNKKAFEFECKFNGNCNMRFERAWNLLDHCRMHYGIKPFQCEECGRSFTQRGNLGKHKLTHNKEE</sequence>
<keyword evidence="1" id="KW-0479">Metal-binding</keyword>
<feature type="domain" description="C2H2-type" evidence="7">
    <location>
        <begin position="218"/>
        <end position="248"/>
    </location>
</feature>
<evidence type="ECO:0000256" key="3">
    <source>
        <dbReference type="ARBA" id="ARBA00022771"/>
    </source>
</evidence>
<evidence type="ECO:0000256" key="4">
    <source>
        <dbReference type="ARBA" id="ARBA00022833"/>
    </source>
</evidence>
<dbReference type="AlphaFoldDB" id="A0AAD1X607"/>
<dbReference type="FunFam" id="3.30.160.60:FF:002343">
    <property type="entry name" value="Zinc finger protein 33A"/>
    <property type="match status" value="1"/>
</dbReference>
<dbReference type="Gene3D" id="3.30.160.60">
    <property type="entry name" value="Classic Zinc Finger"/>
    <property type="match status" value="1"/>
</dbReference>
<dbReference type="PROSITE" id="PS50157">
    <property type="entry name" value="ZINC_FINGER_C2H2_2"/>
    <property type="match status" value="2"/>
</dbReference>
<gene>
    <name evidence="8" type="ORF">ECRASSUSDP1_LOCUS1390</name>
</gene>
<keyword evidence="3 5" id="KW-0863">Zinc-finger</keyword>
<dbReference type="GO" id="GO:0000981">
    <property type="term" value="F:DNA-binding transcription factor activity, RNA polymerase II-specific"/>
    <property type="evidence" value="ECO:0007669"/>
    <property type="project" value="TreeGrafter"/>
</dbReference>
<dbReference type="GO" id="GO:0031519">
    <property type="term" value="C:PcG protein complex"/>
    <property type="evidence" value="ECO:0007669"/>
    <property type="project" value="TreeGrafter"/>
</dbReference>
<reference evidence="8" key="1">
    <citation type="submission" date="2023-07" db="EMBL/GenBank/DDBJ databases">
        <authorList>
            <consortium name="AG Swart"/>
            <person name="Singh M."/>
            <person name="Singh A."/>
            <person name="Seah K."/>
            <person name="Emmerich C."/>
        </authorList>
    </citation>
    <scope>NUCLEOTIDE SEQUENCE</scope>
    <source>
        <strain evidence="8">DP1</strain>
    </source>
</reference>
<comment type="caution">
    <text evidence="8">The sequence shown here is derived from an EMBL/GenBank/DDBJ whole genome shotgun (WGS) entry which is preliminary data.</text>
</comment>
<proteinExistence type="predicted"/>
<keyword evidence="4" id="KW-0862">Zinc</keyword>
<dbReference type="SUPFAM" id="SSF57667">
    <property type="entry name" value="beta-beta-alpha zinc fingers"/>
    <property type="match status" value="1"/>
</dbReference>
<dbReference type="GO" id="GO:0005667">
    <property type="term" value="C:transcription regulator complex"/>
    <property type="evidence" value="ECO:0007669"/>
    <property type="project" value="TreeGrafter"/>
</dbReference>
<keyword evidence="2" id="KW-0677">Repeat</keyword>
<name>A0AAD1X607_EUPCR</name>
<evidence type="ECO:0000313" key="9">
    <source>
        <dbReference type="Proteomes" id="UP001295684"/>
    </source>
</evidence>
<dbReference type="Proteomes" id="UP001295684">
    <property type="component" value="Unassembled WGS sequence"/>
</dbReference>
<evidence type="ECO:0000313" key="8">
    <source>
        <dbReference type="EMBL" id="CAI2360092.1"/>
    </source>
</evidence>
<feature type="compositionally biased region" description="Polar residues" evidence="6">
    <location>
        <begin position="1"/>
        <end position="12"/>
    </location>
</feature>
<evidence type="ECO:0000256" key="1">
    <source>
        <dbReference type="ARBA" id="ARBA00022723"/>
    </source>
</evidence>
<feature type="domain" description="C2H2-type" evidence="7">
    <location>
        <begin position="249"/>
        <end position="275"/>
    </location>
</feature>
<dbReference type="PANTHER" id="PTHR14003:SF19">
    <property type="entry name" value="YY2 TRANSCRIPTION FACTOR"/>
    <property type="match status" value="1"/>
</dbReference>
<organism evidence="8 9">
    <name type="scientific">Euplotes crassus</name>
    <dbReference type="NCBI Taxonomy" id="5936"/>
    <lineage>
        <taxon>Eukaryota</taxon>
        <taxon>Sar</taxon>
        <taxon>Alveolata</taxon>
        <taxon>Ciliophora</taxon>
        <taxon>Intramacronucleata</taxon>
        <taxon>Spirotrichea</taxon>
        <taxon>Hypotrichia</taxon>
        <taxon>Euplotida</taxon>
        <taxon>Euplotidae</taxon>
        <taxon>Moneuplotes</taxon>
    </lineage>
</organism>
<accession>A0AAD1X607</accession>
<evidence type="ECO:0000259" key="7">
    <source>
        <dbReference type="PROSITE" id="PS50157"/>
    </source>
</evidence>
<dbReference type="GO" id="GO:0000978">
    <property type="term" value="F:RNA polymerase II cis-regulatory region sequence-specific DNA binding"/>
    <property type="evidence" value="ECO:0007669"/>
    <property type="project" value="TreeGrafter"/>
</dbReference>
<dbReference type="Pfam" id="PF00096">
    <property type="entry name" value="zf-C2H2"/>
    <property type="match status" value="1"/>
</dbReference>
<evidence type="ECO:0000256" key="2">
    <source>
        <dbReference type="ARBA" id="ARBA00022737"/>
    </source>
</evidence>
<keyword evidence="9" id="KW-1185">Reference proteome</keyword>
<evidence type="ECO:0000256" key="6">
    <source>
        <dbReference type="SAM" id="MobiDB-lite"/>
    </source>
</evidence>
<dbReference type="EMBL" id="CAMPGE010001311">
    <property type="protein sequence ID" value="CAI2360092.1"/>
    <property type="molecule type" value="Genomic_DNA"/>
</dbReference>
<dbReference type="InterPro" id="IPR013087">
    <property type="entry name" value="Znf_C2H2_type"/>
</dbReference>
<dbReference type="SMART" id="SM00355">
    <property type="entry name" value="ZnF_C2H2"/>
    <property type="match status" value="2"/>
</dbReference>
<dbReference type="InterPro" id="IPR036236">
    <property type="entry name" value="Znf_C2H2_sf"/>
</dbReference>
<evidence type="ECO:0000256" key="5">
    <source>
        <dbReference type="PROSITE-ProRule" id="PRU00042"/>
    </source>
</evidence>
<dbReference type="PROSITE" id="PS00028">
    <property type="entry name" value="ZINC_FINGER_C2H2_1"/>
    <property type="match status" value="1"/>
</dbReference>
<dbReference type="GO" id="GO:0000785">
    <property type="term" value="C:chromatin"/>
    <property type="evidence" value="ECO:0007669"/>
    <property type="project" value="TreeGrafter"/>
</dbReference>
<protein>
    <recommendedName>
        <fullName evidence="7">C2H2-type domain-containing protein</fullName>
    </recommendedName>
</protein>